<evidence type="ECO:0000313" key="1">
    <source>
        <dbReference type="EMBL" id="JAH12775.1"/>
    </source>
</evidence>
<sequence>MNHCFLEPPLASRKVMN</sequence>
<organism evidence="1">
    <name type="scientific">Anguilla anguilla</name>
    <name type="common">European freshwater eel</name>
    <name type="synonym">Muraena anguilla</name>
    <dbReference type="NCBI Taxonomy" id="7936"/>
    <lineage>
        <taxon>Eukaryota</taxon>
        <taxon>Metazoa</taxon>
        <taxon>Chordata</taxon>
        <taxon>Craniata</taxon>
        <taxon>Vertebrata</taxon>
        <taxon>Euteleostomi</taxon>
        <taxon>Actinopterygii</taxon>
        <taxon>Neopterygii</taxon>
        <taxon>Teleostei</taxon>
        <taxon>Anguilliformes</taxon>
        <taxon>Anguillidae</taxon>
        <taxon>Anguilla</taxon>
    </lineage>
</organism>
<accession>A0A0E9Q8Y7</accession>
<proteinExistence type="predicted"/>
<name>A0A0E9Q8Y7_ANGAN</name>
<dbReference type="EMBL" id="GBXM01095802">
    <property type="protein sequence ID" value="JAH12775.1"/>
    <property type="molecule type" value="Transcribed_RNA"/>
</dbReference>
<dbReference type="AlphaFoldDB" id="A0A0E9Q8Y7"/>
<protein>
    <submittedName>
        <fullName evidence="1">Uncharacterized protein</fullName>
    </submittedName>
</protein>
<reference evidence="1" key="2">
    <citation type="journal article" date="2015" name="Fish Shellfish Immunol.">
        <title>Early steps in the European eel (Anguilla anguilla)-Vibrio vulnificus interaction in the gills: Role of the RtxA13 toxin.</title>
        <authorList>
            <person name="Callol A."/>
            <person name="Pajuelo D."/>
            <person name="Ebbesson L."/>
            <person name="Teles M."/>
            <person name="MacKenzie S."/>
            <person name="Amaro C."/>
        </authorList>
    </citation>
    <scope>NUCLEOTIDE SEQUENCE</scope>
</reference>
<reference evidence="1" key="1">
    <citation type="submission" date="2014-11" db="EMBL/GenBank/DDBJ databases">
        <authorList>
            <person name="Amaro Gonzalez C."/>
        </authorList>
    </citation>
    <scope>NUCLEOTIDE SEQUENCE</scope>
</reference>